<evidence type="ECO:0000313" key="7">
    <source>
        <dbReference type="Proteomes" id="UP000078507"/>
    </source>
</evidence>
<dbReference type="PANTHER" id="PTHR30408:SF12">
    <property type="entry name" value="TYPE I RESTRICTION ENZYME MJAVIII SPECIFICITY SUBUNIT"/>
    <property type="match status" value="1"/>
</dbReference>
<dbReference type="InterPro" id="IPR044946">
    <property type="entry name" value="Restrct_endonuc_typeI_TRD_sf"/>
</dbReference>
<keyword evidence="2" id="KW-0680">Restriction system</keyword>
<evidence type="ECO:0000259" key="5">
    <source>
        <dbReference type="Pfam" id="PF01420"/>
    </source>
</evidence>
<dbReference type="SUPFAM" id="SSF116734">
    <property type="entry name" value="DNA methylase specificity domain"/>
    <property type="match status" value="2"/>
</dbReference>
<feature type="coiled-coil region" evidence="4">
    <location>
        <begin position="345"/>
        <end position="372"/>
    </location>
</feature>
<comment type="caution">
    <text evidence="6">The sequence shown here is derived from an EMBL/GenBank/DDBJ whole genome shotgun (WGS) entry which is preliminary data.</text>
</comment>
<evidence type="ECO:0000256" key="1">
    <source>
        <dbReference type="ARBA" id="ARBA00010923"/>
    </source>
</evidence>
<dbReference type="Proteomes" id="UP000078507">
    <property type="component" value="Unassembled WGS sequence"/>
</dbReference>
<dbReference type="Gene3D" id="3.90.220.20">
    <property type="entry name" value="DNA methylase specificity domains"/>
    <property type="match status" value="2"/>
</dbReference>
<sequence length="385" mass="43852">MSQLYLGDFFTNRQEAGQGGLPVMSVTMNDSLVLRENLDRRTESTLRPDQHLLVRKGDIAYNMMRMWQGACGLAEADGIVSPAYVVLQPRPSIDSRFAYHWFKSSRMIHLFWAYSHGLTEDRLRLYFDSFAEIPACPPPLPKQQRIVSVLDAWDQAIEQTERLIAAKWQRKGALVQKLFRNLPKQPLTNAADVWFSGVDKKTRDGEAPVRLCNYMDVFHNSRITTKMDFMRATASSSQIANNSLRKHDIVFTKDSETSEEIAEPALIAEDIENLVCGYHLAIARPREGIGYGPFIAQAMRHPSIRWQFSRLANGVVRFGLTLDAIEQAEIFLPAFEIQQRIAGVLDAEDLMIEDLTRRVEVLRAQKRGLMQKLFSNDSRLGGNFE</sequence>
<gene>
    <name evidence="6" type="ORF">ATB98_15305</name>
</gene>
<protein>
    <recommendedName>
        <fullName evidence="5">Type I restriction modification DNA specificity domain-containing protein</fullName>
    </recommendedName>
</protein>
<proteinExistence type="inferred from homology"/>
<evidence type="ECO:0000256" key="3">
    <source>
        <dbReference type="ARBA" id="ARBA00023125"/>
    </source>
</evidence>
<dbReference type="GO" id="GO:0009307">
    <property type="term" value="P:DNA restriction-modification system"/>
    <property type="evidence" value="ECO:0007669"/>
    <property type="project" value="UniProtKB-KW"/>
</dbReference>
<dbReference type="GO" id="GO:0003677">
    <property type="term" value="F:DNA binding"/>
    <property type="evidence" value="ECO:0007669"/>
    <property type="project" value="UniProtKB-KW"/>
</dbReference>
<evidence type="ECO:0000313" key="6">
    <source>
        <dbReference type="EMBL" id="OAP43017.1"/>
    </source>
</evidence>
<dbReference type="RefSeq" id="WP_066876148.1">
    <property type="nucleotide sequence ID" value="NZ_LNQB01000081.1"/>
</dbReference>
<keyword evidence="4" id="KW-0175">Coiled coil</keyword>
<reference evidence="6 7" key="1">
    <citation type="submission" date="2015-11" db="EMBL/GenBank/DDBJ databases">
        <title>Ensifer anhuiense sp. nov., an effective nitrogen fixation bacterium with Glycine soja.</title>
        <authorList>
            <person name="Yan H."/>
            <person name="Chen W."/>
        </authorList>
    </citation>
    <scope>NUCLEOTIDE SEQUENCE [LARGE SCALE GENOMIC DNA]</scope>
    <source>
        <strain evidence="6 7">LMG 7837</strain>
    </source>
</reference>
<dbReference type="AlphaFoldDB" id="A0A178Y6E8"/>
<dbReference type="InterPro" id="IPR000055">
    <property type="entry name" value="Restrct_endonuc_typeI_TRD"/>
</dbReference>
<organism evidence="6 7">
    <name type="scientific">Sinorhizobium saheli</name>
    <dbReference type="NCBI Taxonomy" id="36856"/>
    <lineage>
        <taxon>Bacteria</taxon>
        <taxon>Pseudomonadati</taxon>
        <taxon>Pseudomonadota</taxon>
        <taxon>Alphaproteobacteria</taxon>
        <taxon>Hyphomicrobiales</taxon>
        <taxon>Rhizobiaceae</taxon>
        <taxon>Sinorhizobium/Ensifer group</taxon>
        <taxon>Sinorhizobium</taxon>
    </lineage>
</organism>
<feature type="domain" description="Type I restriction modification DNA specificity" evidence="5">
    <location>
        <begin position="54"/>
        <end position="162"/>
    </location>
</feature>
<comment type="similarity">
    <text evidence="1">Belongs to the type-I restriction system S methylase family.</text>
</comment>
<accession>A0A178Y6E8</accession>
<dbReference type="CDD" id="cd16961">
    <property type="entry name" value="RMtype1_S_TRD-CR_like"/>
    <property type="match status" value="1"/>
</dbReference>
<keyword evidence="3" id="KW-0238">DNA-binding</keyword>
<evidence type="ECO:0000256" key="2">
    <source>
        <dbReference type="ARBA" id="ARBA00022747"/>
    </source>
</evidence>
<dbReference type="STRING" id="36856.ATB98_15305"/>
<evidence type="ECO:0000256" key="4">
    <source>
        <dbReference type="SAM" id="Coils"/>
    </source>
</evidence>
<dbReference type="OrthoDB" id="164285at2"/>
<dbReference type="Pfam" id="PF01420">
    <property type="entry name" value="Methylase_S"/>
    <property type="match status" value="1"/>
</dbReference>
<dbReference type="EMBL" id="LNQB01000081">
    <property type="protein sequence ID" value="OAP43017.1"/>
    <property type="molecule type" value="Genomic_DNA"/>
</dbReference>
<dbReference type="PANTHER" id="PTHR30408">
    <property type="entry name" value="TYPE-1 RESTRICTION ENZYME ECOKI SPECIFICITY PROTEIN"/>
    <property type="match status" value="1"/>
</dbReference>
<keyword evidence="7" id="KW-1185">Reference proteome</keyword>
<dbReference type="InterPro" id="IPR052021">
    <property type="entry name" value="Type-I_RS_S_subunit"/>
</dbReference>
<name>A0A178Y6E8_SINSA</name>